<name>A0ACB7SD05_HYAAI</name>
<dbReference type="Proteomes" id="UP000821845">
    <property type="component" value="Chromosome 4"/>
</dbReference>
<gene>
    <name evidence="1" type="ORF">HPB50_000886</name>
</gene>
<sequence length="248" mass="26243">MALDTTPQALPPASKRGTRRNILPSEPMQTPAAAIGSLAAASTQNSFSRVDDHLPTAMHVNDEDVASLAPQPRRKSRVSPEGRSMQAVVRSRPSRSRLAGTAATAARSTRARLGSNNGAGSRRRPTAPRLHAAARAARGARKKREGGPTRSLYVAAAFFFQRAALFDYLLGEGCLSIMAARRPARTLAPSFDVAPPGGDIQTRGAGRRANEKRSAAAKLARNWKSAFAVVAGSRGVKLGSHPLAAPRR</sequence>
<protein>
    <submittedName>
        <fullName evidence="1">Uncharacterized protein</fullName>
    </submittedName>
</protein>
<comment type="caution">
    <text evidence="1">The sequence shown here is derived from an EMBL/GenBank/DDBJ whole genome shotgun (WGS) entry which is preliminary data.</text>
</comment>
<accession>A0ACB7SD05</accession>
<organism evidence="1 2">
    <name type="scientific">Hyalomma asiaticum</name>
    <name type="common">Tick</name>
    <dbReference type="NCBI Taxonomy" id="266040"/>
    <lineage>
        <taxon>Eukaryota</taxon>
        <taxon>Metazoa</taxon>
        <taxon>Ecdysozoa</taxon>
        <taxon>Arthropoda</taxon>
        <taxon>Chelicerata</taxon>
        <taxon>Arachnida</taxon>
        <taxon>Acari</taxon>
        <taxon>Parasitiformes</taxon>
        <taxon>Ixodida</taxon>
        <taxon>Ixodoidea</taxon>
        <taxon>Ixodidae</taxon>
        <taxon>Hyalomminae</taxon>
        <taxon>Hyalomma</taxon>
    </lineage>
</organism>
<evidence type="ECO:0000313" key="2">
    <source>
        <dbReference type="Proteomes" id="UP000821845"/>
    </source>
</evidence>
<evidence type="ECO:0000313" key="1">
    <source>
        <dbReference type="EMBL" id="KAH6931821.1"/>
    </source>
</evidence>
<keyword evidence="2" id="KW-1185">Reference proteome</keyword>
<reference evidence="1" key="1">
    <citation type="submission" date="2020-05" db="EMBL/GenBank/DDBJ databases">
        <title>Large-scale comparative analyses of tick genomes elucidate their genetic diversity and vector capacities.</title>
        <authorList>
            <person name="Jia N."/>
            <person name="Wang J."/>
            <person name="Shi W."/>
            <person name="Du L."/>
            <person name="Sun Y."/>
            <person name="Zhan W."/>
            <person name="Jiang J."/>
            <person name="Wang Q."/>
            <person name="Zhang B."/>
            <person name="Ji P."/>
            <person name="Sakyi L.B."/>
            <person name="Cui X."/>
            <person name="Yuan T."/>
            <person name="Jiang B."/>
            <person name="Yang W."/>
            <person name="Lam T.T.-Y."/>
            <person name="Chang Q."/>
            <person name="Ding S."/>
            <person name="Wang X."/>
            <person name="Zhu J."/>
            <person name="Ruan X."/>
            <person name="Zhao L."/>
            <person name="Wei J."/>
            <person name="Que T."/>
            <person name="Du C."/>
            <person name="Cheng J."/>
            <person name="Dai P."/>
            <person name="Han X."/>
            <person name="Huang E."/>
            <person name="Gao Y."/>
            <person name="Liu J."/>
            <person name="Shao H."/>
            <person name="Ye R."/>
            <person name="Li L."/>
            <person name="Wei W."/>
            <person name="Wang X."/>
            <person name="Wang C."/>
            <person name="Yang T."/>
            <person name="Huo Q."/>
            <person name="Li W."/>
            <person name="Guo W."/>
            <person name="Chen H."/>
            <person name="Zhou L."/>
            <person name="Ni X."/>
            <person name="Tian J."/>
            <person name="Zhou Y."/>
            <person name="Sheng Y."/>
            <person name="Liu T."/>
            <person name="Pan Y."/>
            <person name="Xia L."/>
            <person name="Li J."/>
            <person name="Zhao F."/>
            <person name="Cao W."/>
        </authorList>
    </citation>
    <scope>NUCLEOTIDE SEQUENCE</scope>
    <source>
        <strain evidence="1">Hyas-2018</strain>
    </source>
</reference>
<proteinExistence type="predicted"/>
<dbReference type="EMBL" id="CM023484">
    <property type="protein sequence ID" value="KAH6931821.1"/>
    <property type="molecule type" value="Genomic_DNA"/>
</dbReference>